<dbReference type="RefSeq" id="WP_201654460.1">
    <property type="nucleotide sequence ID" value="NZ_JAEQNC010000003.1"/>
</dbReference>
<evidence type="ECO:0000256" key="6">
    <source>
        <dbReference type="ARBA" id="ARBA00022490"/>
    </source>
</evidence>
<dbReference type="PRINTS" id="PR00368">
    <property type="entry name" value="FADPNR"/>
</dbReference>
<dbReference type="InterPro" id="IPR016156">
    <property type="entry name" value="FAD/NAD-linked_Rdtase_dimer_sf"/>
</dbReference>
<evidence type="ECO:0000256" key="13">
    <source>
        <dbReference type="PIRSR" id="PIRSR000350-3"/>
    </source>
</evidence>
<evidence type="ECO:0000256" key="9">
    <source>
        <dbReference type="ARBA" id="ARBA00022857"/>
    </source>
</evidence>
<sequence length="473" mass="52203">MTQYDLIVIGSGPAGRRGAIQAAKLGKRVLVVEKGSRVGGVSVHTGTIPSKTLRETALNLTGWRERGFYGRSYRVKQEISSEDLRRRLLITLDHEVDVLEHQFSRNRVHHIKGKAHFVDKNTLEIEKNDGEVMRVTGTSILLAIGTKPFRPDNVPFDREKIIDSDELLEIKEIPRSMIVIGAGVIGIEYATIYSALDTSVTVVEPRATMLDFIDREIVEDFAYQLRDRNMKLLFGQSADKIEREPNGKCRVTLSNGRAVVADMVLYAAGRMGATASLNLEACGLAADARGRIKVNPDTFQTDVPNIYAAGDVVGFPSLASTAMEQGRIAARHAVGAPTSEPPQYFPYGIYSVPEISTCGLTEEEVKTRHIPYECGIARLRETSRGHIMGLDNGMLKMIFSLKTRRLLGVHIIGEGATELIHIGQAVLNLKGTVDYFVENTFNYPTLAEAYKIAGLDAWNRMGEIDERTAEAAQ</sequence>
<dbReference type="InterPro" id="IPR001100">
    <property type="entry name" value="Pyr_nuc-diS_OxRdtase"/>
</dbReference>
<dbReference type="SUPFAM" id="SSF51905">
    <property type="entry name" value="FAD/NAD(P)-binding domain"/>
    <property type="match status" value="1"/>
</dbReference>
<feature type="binding site" evidence="13">
    <location>
        <begin position="181"/>
        <end position="188"/>
    </location>
    <ligand>
        <name>NAD(+)</name>
        <dbReference type="ChEBI" id="CHEBI:57540"/>
    </ligand>
</feature>
<keyword evidence="17" id="KW-1185">Reference proteome</keyword>
<protein>
    <recommendedName>
        <fullName evidence="5">Soluble pyridine nucleotide transhydrogenase</fullName>
        <ecNumber evidence="4">1.6.1.1</ecNumber>
    </recommendedName>
    <alternativeName>
        <fullName evidence="12">NAD(P)(+) transhydrogenase [B-specific]</fullName>
    </alternativeName>
</protein>
<dbReference type="EC" id="1.6.1.1" evidence="4"/>
<dbReference type="InterPro" id="IPR004099">
    <property type="entry name" value="Pyr_nucl-diS_OxRdtase_dimer"/>
</dbReference>
<evidence type="ECO:0000256" key="4">
    <source>
        <dbReference type="ARBA" id="ARBA00012772"/>
    </source>
</evidence>
<evidence type="ECO:0000256" key="3">
    <source>
        <dbReference type="ARBA" id="ARBA00007532"/>
    </source>
</evidence>
<proteinExistence type="inferred from homology"/>
<gene>
    <name evidence="16" type="primary">sthA</name>
    <name evidence="16" type="ORF">JJB09_05650</name>
</gene>
<feature type="binding site" evidence="13">
    <location>
        <position position="204"/>
    </location>
    <ligand>
        <name>NAD(+)</name>
        <dbReference type="ChEBI" id="CHEBI:57540"/>
    </ligand>
</feature>
<keyword evidence="9" id="KW-0521">NADP</keyword>
<dbReference type="InterPro" id="IPR023753">
    <property type="entry name" value="FAD/NAD-binding_dom"/>
</dbReference>
<keyword evidence="13" id="KW-0547">Nucleotide-binding</keyword>
<dbReference type="PRINTS" id="PR00411">
    <property type="entry name" value="PNDRDTASEI"/>
</dbReference>
<dbReference type="Pfam" id="PF02852">
    <property type="entry name" value="Pyr_redox_dim"/>
    <property type="match status" value="1"/>
</dbReference>
<dbReference type="SUPFAM" id="SSF55424">
    <property type="entry name" value="FAD/NAD-linked reductases, dimerisation (C-terminal) domain"/>
    <property type="match status" value="1"/>
</dbReference>
<accession>A0A936YRL6</accession>
<feature type="domain" description="FAD/NAD(P)-binding" evidence="15">
    <location>
        <begin position="4"/>
        <end position="326"/>
    </location>
</feature>
<comment type="cofactor">
    <cofactor evidence="13">
        <name>FAD</name>
        <dbReference type="ChEBI" id="CHEBI:57692"/>
    </cofactor>
    <text evidence="13">Binds 1 FAD per subunit.</text>
</comment>
<evidence type="ECO:0000256" key="5">
    <source>
        <dbReference type="ARBA" id="ARBA00016603"/>
    </source>
</evidence>
<keyword evidence="11 13" id="KW-0520">NAD</keyword>
<evidence type="ECO:0000259" key="14">
    <source>
        <dbReference type="Pfam" id="PF02852"/>
    </source>
</evidence>
<evidence type="ECO:0000256" key="12">
    <source>
        <dbReference type="ARBA" id="ARBA00031183"/>
    </source>
</evidence>
<dbReference type="Pfam" id="PF07992">
    <property type="entry name" value="Pyr_redox_2"/>
    <property type="match status" value="1"/>
</dbReference>
<evidence type="ECO:0000256" key="10">
    <source>
        <dbReference type="ARBA" id="ARBA00023002"/>
    </source>
</evidence>
<comment type="function">
    <text evidence="1">Conversion of NADPH, generated by peripheral catabolic pathways, to NADH, which can enter the respiratory chain for energy generation.</text>
</comment>
<name>A0A936YRL6_9HYPH</name>
<dbReference type="EMBL" id="JAEQNC010000003">
    <property type="protein sequence ID" value="MBL0371506.1"/>
    <property type="molecule type" value="Genomic_DNA"/>
</dbReference>
<dbReference type="Proteomes" id="UP000633219">
    <property type="component" value="Unassembled WGS sequence"/>
</dbReference>
<dbReference type="GO" id="GO:0005829">
    <property type="term" value="C:cytosol"/>
    <property type="evidence" value="ECO:0007669"/>
    <property type="project" value="TreeGrafter"/>
</dbReference>
<dbReference type="Gene3D" id="3.30.390.30">
    <property type="match status" value="1"/>
</dbReference>
<evidence type="ECO:0000313" key="16">
    <source>
        <dbReference type="EMBL" id="MBL0371506.1"/>
    </source>
</evidence>
<evidence type="ECO:0000256" key="1">
    <source>
        <dbReference type="ARBA" id="ARBA00002842"/>
    </source>
</evidence>
<evidence type="ECO:0000256" key="11">
    <source>
        <dbReference type="ARBA" id="ARBA00023027"/>
    </source>
</evidence>
<evidence type="ECO:0000256" key="8">
    <source>
        <dbReference type="ARBA" id="ARBA00022827"/>
    </source>
</evidence>
<dbReference type="GO" id="GO:0003957">
    <property type="term" value="F:NAD(P)+ transhydrogenase (Si-specific) activity"/>
    <property type="evidence" value="ECO:0007669"/>
    <property type="project" value="UniProtKB-EC"/>
</dbReference>
<dbReference type="NCBIfam" id="NF003585">
    <property type="entry name" value="PRK05249.1"/>
    <property type="match status" value="1"/>
</dbReference>
<dbReference type="AlphaFoldDB" id="A0A936YRL6"/>
<dbReference type="InterPro" id="IPR036188">
    <property type="entry name" value="FAD/NAD-bd_sf"/>
</dbReference>
<feature type="binding site" evidence="13">
    <location>
        <position position="311"/>
    </location>
    <ligand>
        <name>FAD</name>
        <dbReference type="ChEBI" id="CHEBI:57692"/>
    </ligand>
</feature>
<evidence type="ECO:0000256" key="7">
    <source>
        <dbReference type="ARBA" id="ARBA00022630"/>
    </source>
</evidence>
<dbReference type="InterPro" id="IPR050151">
    <property type="entry name" value="Class-I_Pyr_Nuc-Dis_Oxidored"/>
</dbReference>
<comment type="similarity">
    <text evidence="3">Belongs to the class-I pyridine nucleotide-disulfide oxidoreductase family.</text>
</comment>
<feature type="binding site" evidence="13">
    <location>
        <position position="51"/>
    </location>
    <ligand>
        <name>FAD</name>
        <dbReference type="ChEBI" id="CHEBI:57692"/>
    </ligand>
</feature>
<keyword evidence="7" id="KW-0285">Flavoprotein</keyword>
<comment type="caution">
    <text evidence="16">The sequence shown here is derived from an EMBL/GenBank/DDBJ whole genome shotgun (WGS) entry which is preliminary data.</text>
</comment>
<dbReference type="FunFam" id="3.30.390.30:FF:000001">
    <property type="entry name" value="Dihydrolipoyl dehydrogenase"/>
    <property type="match status" value="1"/>
</dbReference>
<comment type="subcellular location">
    <subcellularLocation>
        <location evidence="2">Cytoplasm</location>
    </subcellularLocation>
</comment>
<dbReference type="GO" id="GO:0006103">
    <property type="term" value="P:2-oxoglutarate metabolic process"/>
    <property type="evidence" value="ECO:0007669"/>
    <property type="project" value="TreeGrafter"/>
</dbReference>
<evidence type="ECO:0000259" key="15">
    <source>
        <dbReference type="Pfam" id="PF07992"/>
    </source>
</evidence>
<evidence type="ECO:0000256" key="2">
    <source>
        <dbReference type="ARBA" id="ARBA00004496"/>
    </source>
</evidence>
<feature type="binding site" evidence="13">
    <location>
        <position position="269"/>
    </location>
    <ligand>
        <name>NAD(+)</name>
        <dbReference type="ChEBI" id="CHEBI:57540"/>
    </ligand>
</feature>
<dbReference type="GO" id="GO:0050660">
    <property type="term" value="F:flavin adenine dinucleotide binding"/>
    <property type="evidence" value="ECO:0007669"/>
    <property type="project" value="TreeGrafter"/>
</dbReference>
<keyword evidence="10 16" id="KW-0560">Oxidoreductase</keyword>
<feature type="domain" description="Pyridine nucleotide-disulphide oxidoreductase dimerisation" evidence="14">
    <location>
        <begin position="346"/>
        <end position="451"/>
    </location>
</feature>
<dbReference type="PANTHER" id="PTHR22912">
    <property type="entry name" value="DISULFIDE OXIDOREDUCTASE"/>
    <property type="match status" value="1"/>
</dbReference>
<keyword evidence="6" id="KW-0963">Cytoplasm</keyword>
<evidence type="ECO:0000313" key="17">
    <source>
        <dbReference type="Proteomes" id="UP000633219"/>
    </source>
</evidence>
<keyword evidence="8 13" id="KW-0274">FAD</keyword>
<organism evidence="16 17">
    <name type="scientific">Rhizobium setariae</name>
    <dbReference type="NCBI Taxonomy" id="2801340"/>
    <lineage>
        <taxon>Bacteria</taxon>
        <taxon>Pseudomonadati</taxon>
        <taxon>Pseudomonadota</taxon>
        <taxon>Alphaproteobacteria</taxon>
        <taxon>Hyphomicrobiales</taxon>
        <taxon>Rhizobiaceae</taxon>
        <taxon>Rhizobium/Agrobacterium group</taxon>
        <taxon>Rhizobium</taxon>
    </lineage>
</organism>
<dbReference type="PANTHER" id="PTHR22912:SF93">
    <property type="entry name" value="SOLUBLE PYRIDINE NUCLEOTIDE TRANSHYDROGENASE"/>
    <property type="match status" value="1"/>
</dbReference>
<dbReference type="PIRSF" id="PIRSF000350">
    <property type="entry name" value="Mercury_reductase_MerA"/>
    <property type="match status" value="1"/>
</dbReference>
<dbReference type="Gene3D" id="3.50.50.60">
    <property type="entry name" value="FAD/NAD(P)-binding domain"/>
    <property type="match status" value="2"/>
</dbReference>
<dbReference type="GO" id="GO:0004148">
    <property type="term" value="F:dihydrolipoyl dehydrogenase (NADH) activity"/>
    <property type="evidence" value="ECO:0007669"/>
    <property type="project" value="TreeGrafter"/>
</dbReference>
<reference evidence="16" key="1">
    <citation type="submission" date="2021-01" db="EMBL/GenBank/DDBJ databases">
        <title>Rhizobium sp. strain KVB221 16S ribosomal RNA gene Genome sequencing and assembly.</title>
        <authorList>
            <person name="Kang M."/>
        </authorList>
    </citation>
    <scope>NUCLEOTIDE SEQUENCE</scope>
    <source>
        <strain evidence="16">KVB221</strain>
    </source>
</reference>